<dbReference type="Pfam" id="PF00534">
    <property type="entry name" value="Glycos_transf_1"/>
    <property type="match status" value="1"/>
</dbReference>
<dbReference type="PANTHER" id="PTHR45947">
    <property type="entry name" value="SULFOQUINOVOSYL TRANSFERASE SQD2"/>
    <property type="match status" value="1"/>
</dbReference>
<feature type="domain" description="Glycosyl transferase family 1" evidence="1">
    <location>
        <begin position="214"/>
        <end position="384"/>
    </location>
</feature>
<dbReference type="InterPro" id="IPR001296">
    <property type="entry name" value="Glyco_trans_1"/>
</dbReference>
<evidence type="ECO:0000259" key="1">
    <source>
        <dbReference type="Pfam" id="PF00534"/>
    </source>
</evidence>
<dbReference type="Pfam" id="PF13579">
    <property type="entry name" value="Glyco_trans_4_4"/>
    <property type="match status" value="1"/>
</dbReference>
<dbReference type="KEGG" id="mic:Mic7113_3526"/>
<dbReference type="GO" id="GO:0016758">
    <property type="term" value="F:hexosyltransferase activity"/>
    <property type="evidence" value="ECO:0007669"/>
    <property type="project" value="TreeGrafter"/>
</dbReference>
<keyword evidence="4" id="KW-1185">Reference proteome</keyword>
<evidence type="ECO:0000313" key="4">
    <source>
        <dbReference type="Proteomes" id="UP000010471"/>
    </source>
</evidence>
<dbReference type="STRING" id="1173027.Mic7113_3526"/>
<dbReference type="HOGENOM" id="CLU_009583_11_5_3"/>
<dbReference type="Proteomes" id="UP000010471">
    <property type="component" value="Chromosome"/>
</dbReference>
<dbReference type="PATRIC" id="fig|1173027.3.peg.3879"/>
<evidence type="ECO:0000259" key="2">
    <source>
        <dbReference type="Pfam" id="PF13579"/>
    </source>
</evidence>
<reference evidence="3 4" key="1">
    <citation type="submission" date="2012-06" db="EMBL/GenBank/DDBJ databases">
        <title>Finished chromosome of genome of Microcoleus sp. PCC 7113.</title>
        <authorList>
            <consortium name="US DOE Joint Genome Institute"/>
            <person name="Gugger M."/>
            <person name="Coursin T."/>
            <person name="Rippka R."/>
            <person name="Tandeau De Marsac N."/>
            <person name="Huntemann M."/>
            <person name="Wei C.-L."/>
            <person name="Han J."/>
            <person name="Detter J.C."/>
            <person name="Han C."/>
            <person name="Tapia R."/>
            <person name="Chen A."/>
            <person name="Kyrpides N."/>
            <person name="Mavromatis K."/>
            <person name="Markowitz V."/>
            <person name="Szeto E."/>
            <person name="Ivanova N."/>
            <person name="Pagani I."/>
            <person name="Pati A."/>
            <person name="Goodwin L."/>
            <person name="Nordberg H.P."/>
            <person name="Cantor M.N."/>
            <person name="Hua S.X."/>
            <person name="Woyke T."/>
            <person name="Kerfeld C.A."/>
        </authorList>
    </citation>
    <scope>NUCLEOTIDE SEQUENCE [LARGE SCALE GENOMIC DNA]</scope>
    <source>
        <strain evidence="3 4">PCC 7113</strain>
    </source>
</reference>
<accession>K9WHG5</accession>
<name>K9WHG5_9CYAN</name>
<dbReference type="SUPFAM" id="SSF53756">
    <property type="entry name" value="UDP-Glycosyltransferase/glycogen phosphorylase"/>
    <property type="match status" value="1"/>
</dbReference>
<dbReference type="EMBL" id="CP003630">
    <property type="protein sequence ID" value="AFZ19251.1"/>
    <property type="molecule type" value="Genomic_DNA"/>
</dbReference>
<dbReference type="eggNOG" id="COG0438">
    <property type="taxonomic scope" value="Bacteria"/>
</dbReference>
<dbReference type="AlphaFoldDB" id="K9WHG5"/>
<sequence>MRILIYTYNYFPEPIGIAPLVTELAEGLVKRGHQVRVVTGMPNYPQRRIYEGYRGKLYLTELTNGVAVQRSYVWVRPKPSLLDRLLLEASFVVTSFIHALRGKRPDVIFITAPPLPVSVPSALLGWLHRTPIVLNLQDILPEAAVNVGLLKNPKLIRIFELLEQFAYRSATKISVIAEDFVDHLISKGVPARKIVQIPNWVDVNFIHPLPKEKNAFRAEHQLTDKFVVLYSGNIALTQGLETVIEAASRLHHIPNLAIVIVGEEQALQRLQQFCDGCGAHNVTLLPLQPREKLPEMLAAADVGLVVQKHNVISFNMPSKIQVLLASGCAVVASVPANGTAAKAIEHSGGGLIVPPEDPDALAAAILELYYQPEKIKMLGEKSRQYALAHYTLEHALDQYEELFAAVHKR</sequence>
<evidence type="ECO:0000313" key="3">
    <source>
        <dbReference type="EMBL" id="AFZ19251.1"/>
    </source>
</evidence>
<keyword evidence="3" id="KW-0808">Transferase</keyword>
<organism evidence="3 4">
    <name type="scientific">Allocoleopsis franciscana PCC 7113</name>
    <dbReference type="NCBI Taxonomy" id="1173027"/>
    <lineage>
        <taxon>Bacteria</taxon>
        <taxon>Bacillati</taxon>
        <taxon>Cyanobacteriota</taxon>
        <taxon>Cyanophyceae</taxon>
        <taxon>Coleofasciculales</taxon>
        <taxon>Coleofasciculaceae</taxon>
        <taxon>Allocoleopsis</taxon>
        <taxon>Allocoleopsis franciscana</taxon>
    </lineage>
</organism>
<proteinExistence type="predicted"/>
<gene>
    <name evidence="3" type="ORF">Mic7113_3526</name>
</gene>
<dbReference type="Gene3D" id="3.40.50.2000">
    <property type="entry name" value="Glycogen Phosphorylase B"/>
    <property type="match status" value="2"/>
</dbReference>
<dbReference type="NCBIfam" id="NF007640">
    <property type="entry name" value="PRK10307.1"/>
    <property type="match status" value="1"/>
</dbReference>
<feature type="domain" description="Glycosyltransferase subfamily 4-like N-terminal" evidence="2">
    <location>
        <begin position="16"/>
        <end position="200"/>
    </location>
</feature>
<dbReference type="RefSeq" id="WP_015183393.1">
    <property type="nucleotide sequence ID" value="NC_019738.1"/>
</dbReference>
<protein>
    <submittedName>
        <fullName evidence="3">Glycosyltransferase</fullName>
    </submittedName>
</protein>
<dbReference type="InterPro" id="IPR050194">
    <property type="entry name" value="Glycosyltransferase_grp1"/>
</dbReference>
<dbReference type="PANTHER" id="PTHR45947:SF3">
    <property type="entry name" value="SULFOQUINOVOSYL TRANSFERASE SQD2"/>
    <property type="match status" value="1"/>
</dbReference>
<dbReference type="CDD" id="cd03794">
    <property type="entry name" value="GT4_WbuB-like"/>
    <property type="match status" value="1"/>
</dbReference>
<dbReference type="OrthoDB" id="9811902at2"/>
<dbReference type="InterPro" id="IPR028098">
    <property type="entry name" value="Glyco_trans_4-like_N"/>
</dbReference>